<reference evidence="3 4" key="1">
    <citation type="submission" date="2015-09" db="EMBL/GenBank/DDBJ databases">
        <title>Identification and resolution of microdiversity through metagenomic sequencing of parallel consortia.</title>
        <authorList>
            <person name="Nelson W.C."/>
            <person name="Romine M.F."/>
            <person name="Lindemann S.R."/>
        </authorList>
    </citation>
    <scope>NUCLEOTIDE SEQUENCE [LARGE SCALE GENOMIC DNA]</scope>
    <source>
        <strain evidence="3">Ana</strain>
    </source>
</reference>
<proteinExistence type="predicted"/>
<dbReference type="PANTHER" id="PTHR35519:SF2">
    <property type="entry name" value="PH DOMAIN PROTEIN"/>
    <property type="match status" value="1"/>
</dbReference>
<dbReference type="PANTHER" id="PTHR35519">
    <property type="entry name" value="MEMBRANE PROTEINS"/>
    <property type="match status" value="1"/>
</dbReference>
<dbReference type="AlphaFoldDB" id="A0A0P7YYA7"/>
<keyword evidence="2" id="KW-0472">Membrane</keyword>
<dbReference type="InterPro" id="IPR025187">
    <property type="entry name" value="DUF4112"/>
</dbReference>
<feature type="transmembrane region" description="Helical" evidence="2">
    <location>
        <begin position="147"/>
        <end position="171"/>
    </location>
</feature>
<gene>
    <name evidence="3" type="ORF">HLUCCA11_11250</name>
</gene>
<feature type="compositionally biased region" description="Basic and acidic residues" evidence="1">
    <location>
        <begin position="16"/>
        <end position="26"/>
    </location>
</feature>
<evidence type="ECO:0000313" key="4">
    <source>
        <dbReference type="Proteomes" id="UP000050465"/>
    </source>
</evidence>
<dbReference type="STRING" id="1666911.HLUCCA11_11250"/>
<sequence>MAPFKRPKISNSSPSRRPEKPLERSRSNTTPALKRLQQMSYLLDSAIAIPGTSYRFGLDPILGVLPGGGDLLTGLLSVYIVVEGARMGLPAATIGRMGFNILIDTLTGLIPVLGDLFDVTWKANSLNVALLEQHLANPEPSRAADKAFAFVVIMALIALVLSIATLSVWVVSQLLGLLR</sequence>
<evidence type="ECO:0000313" key="3">
    <source>
        <dbReference type="EMBL" id="KPQ35261.1"/>
    </source>
</evidence>
<keyword evidence="2" id="KW-1133">Transmembrane helix</keyword>
<dbReference type="EMBL" id="LJZR01000013">
    <property type="protein sequence ID" value="KPQ35261.1"/>
    <property type="molecule type" value="Genomic_DNA"/>
</dbReference>
<name>A0A0P7YYA7_9CYAN</name>
<protein>
    <recommendedName>
        <fullName evidence="5">DUF4112 domain-containing protein</fullName>
    </recommendedName>
</protein>
<evidence type="ECO:0000256" key="2">
    <source>
        <dbReference type="SAM" id="Phobius"/>
    </source>
</evidence>
<organism evidence="3 4">
    <name type="scientific">Phormidesmis priestleyi Ana</name>
    <dbReference type="NCBI Taxonomy" id="1666911"/>
    <lineage>
        <taxon>Bacteria</taxon>
        <taxon>Bacillati</taxon>
        <taxon>Cyanobacteriota</taxon>
        <taxon>Cyanophyceae</taxon>
        <taxon>Leptolyngbyales</taxon>
        <taxon>Leptolyngbyaceae</taxon>
        <taxon>Phormidesmis</taxon>
    </lineage>
</organism>
<dbReference type="Pfam" id="PF13430">
    <property type="entry name" value="DUF4112"/>
    <property type="match status" value="1"/>
</dbReference>
<accession>A0A0P7YYA7</accession>
<evidence type="ECO:0000256" key="1">
    <source>
        <dbReference type="SAM" id="MobiDB-lite"/>
    </source>
</evidence>
<evidence type="ECO:0008006" key="5">
    <source>
        <dbReference type="Google" id="ProtNLM"/>
    </source>
</evidence>
<dbReference type="Proteomes" id="UP000050465">
    <property type="component" value="Unassembled WGS sequence"/>
</dbReference>
<comment type="caution">
    <text evidence="3">The sequence shown here is derived from an EMBL/GenBank/DDBJ whole genome shotgun (WGS) entry which is preliminary data.</text>
</comment>
<keyword evidence="2" id="KW-0812">Transmembrane</keyword>
<feature type="region of interest" description="Disordered" evidence="1">
    <location>
        <begin position="1"/>
        <end position="29"/>
    </location>
</feature>